<dbReference type="EMBL" id="JAUJEB010000005">
    <property type="protein sequence ID" value="MDN5214812.1"/>
    <property type="molecule type" value="Genomic_DNA"/>
</dbReference>
<reference evidence="1" key="1">
    <citation type="submission" date="2023-06" db="EMBL/GenBank/DDBJ databases">
        <title>Genomic of Agaribacillus aureum.</title>
        <authorList>
            <person name="Wang G."/>
        </authorList>
    </citation>
    <scope>NUCLEOTIDE SEQUENCE</scope>
    <source>
        <strain evidence="1">BMA12</strain>
    </source>
</reference>
<name>A0ABT8LAM5_9BACT</name>
<gene>
    <name evidence="1" type="ORF">QQ020_22220</name>
</gene>
<evidence type="ECO:0000313" key="1">
    <source>
        <dbReference type="EMBL" id="MDN5214812.1"/>
    </source>
</evidence>
<protein>
    <submittedName>
        <fullName evidence="1">Uncharacterized protein</fullName>
    </submittedName>
</protein>
<comment type="caution">
    <text evidence="1">The sequence shown here is derived from an EMBL/GenBank/DDBJ whole genome shotgun (WGS) entry which is preliminary data.</text>
</comment>
<organism evidence="1 2">
    <name type="scientific">Agaribacillus aureus</name>
    <dbReference type="NCBI Taxonomy" id="3051825"/>
    <lineage>
        <taxon>Bacteria</taxon>
        <taxon>Pseudomonadati</taxon>
        <taxon>Bacteroidota</taxon>
        <taxon>Cytophagia</taxon>
        <taxon>Cytophagales</taxon>
        <taxon>Splendidivirgaceae</taxon>
        <taxon>Agaribacillus</taxon>
    </lineage>
</organism>
<dbReference type="Proteomes" id="UP001172083">
    <property type="component" value="Unassembled WGS sequence"/>
</dbReference>
<evidence type="ECO:0000313" key="2">
    <source>
        <dbReference type="Proteomes" id="UP001172083"/>
    </source>
</evidence>
<proteinExistence type="predicted"/>
<dbReference type="RefSeq" id="WP_346760150.1">
    <property type="nucleotide sequence ID" value="NZ_JAUJEB010000005.1"/>
</dbReference>
<accession>A0ABT8LAM5</accession>
<keyword evidence="2" id="KW-1185">Reference proteome</keyword>
<sequence>MARVETYRHAGEKTTRHRVSLGDQEALIRALDLMDFYASLSSLNDNLKPTATRTVDWIELRYRSND</sequence>